<dbReference type="PANTHER" id="PTHR39087">
    <property type="entry name" value="UPF0104 MEMBRANE PROTEIN MJ1595"/>
    <property type="match status" value="1"/>
</dbReference>
<evidence type="ECO:0000256" key="1">
    <source>
        <dbReference type="ARBA" id="ARBA00004651"/>
    </source>
</evidence>
<feature type="transmembrane region" description="Helical" evidence="6">
    <location>
        <begin position="61"/>
        <end position="82"/>
    </location>
</feature>
<dbReference type="InterPro" id="IPR022791">
    <property type="entry name" value="L-PG_synthase/AglD"/>
</dbReference>
<dbReference type="PANTHER" id="PTHR39087:SF2">
    <property type="entry name" value="UPF0104 MEMBRANE PROTEIN MJ1595"/>
    <property type="match status" value="1"/>
</dbReference>
<organism evidence="7 8">
    <name type="scientific">Thiocapsa roseopersicina</name>
    <dbReference type="NCBI Taxonomy" id="1058"/>
    <lineage>
        <taxon>Bacteria</taxon>
        <taxon>Pseudomonadati</taxon>
        <taxon>Pseudomonadota</taxon>
        <taxon>Gammaproteobacteria</taxon>
        <taxon>Chromatiales</taxon>
        <taxon>Chromatiaceae</taxon>
        <taxon>Thiocapsa</taxon>
    </lineage>
</organism>
<keyword evidence="3 6" id="KW-0812">Transmembrane</keyword>
<keyword evidence="8" id="KW-1185">Reference proteome</keyword>
<evidence type="ECO:0000256" key="3">
    <source>
        <dbReference type="ARBA" id="ARBA00022692"/>
    </source>
</evidence>
<gene>
    <name evidence="7" type="ORF">SAMN05421783_101477</name>
</gene>
<dbReference type="EMBL" id="FNNZ01000001">
    <property type="protein sequence ID" value="SDW12402.1"/>
    <property type="molecule type" value="Genomic_DNA"/>
</dbReference>
<dbReference type="GO" id="GO:0005886">
    <property type="term" value="C:plasma membrane"/>
    <property type="evidence" value="ECO:0007669"/>
    <property type="project" value="UniProtKB-SubCell"/>
</dbReference>
<keyword evidence="4 6" id="KW-1133">Transmembrane helix</keyword>
<evidence type="ECO:0000256" key="4">
    <source>
        <dbReference type="ARBA" id="ARBA00022989"/>
    </source>
</evidence>
<proteinExistence type="predicted"/>
<dbReference type="OrthoDB" id="421014at2"/>
<dbReference type="Pfam" id="PF03706">
    <property type="entry name" value="LPG_synthase_TM"/>
    <property type="match status" value="1"/>
</dbReference>
<dbReference type="AlphaFoldDB" id="A0A1H2QYW7"/>
<comment type="subcellular location">
    <subcellularLocation>
        <location evidence="1">Cell membrane</location>
        <topology evidence="1">Multi-pass membrane protein</topology>
    </subcellularLocation>
</comment>
<evidence type="ECO:0000256" key="6">
    <source>
        <dbReference type="SAM" id="Phobius"/>
    </source>
</evidence>
<evidence type="ECO:0000313" key="8">
    <source>
        <dbReference type="Proteomes" id="UP000198816"/>
    </source>
</evidence>
<dbReference type="RefSeq" id="WP_093027688.1">
    <property type="nucleotide sequence ID" value="NZ_FNNZ01000001.1"/>
</dbReference>
<feature type="transmembrane region" description="Helical" evidence="6">
    <location>
        <begin position="168"/>
        <end position="190"/>
    </location>
</feature>
<evidence type="ECO:0000256" key="5">
    <source>
        <dbReference type="ARBA" id="ARBA00023136"/>
    </source>
</evidence>
<reference evidence="8" key="1">
    <citation type="submission" date="2016-10" db="EMBL/GenBank/DDBJ databases">
        <authorList>
            <person name="Varghese N."/>
            <person name="Submissions S."/>
        </authorList>
    </citation>
    <scope>NUCLEOTIDE SEQUENCE [LARGE SCALE GENOMIC DNA]</scope>
    <source>
        <strain evidence="8">DSM 217</strain>
    </source>
</reference>
<dbReference type="STRING" id="1058.SAMN05421783_101477"/>
<evidence type="ECO:0000313" key="7">
    <source>
        <dbReference type="EMBL" id="SDW12402.1"/>
    </source>
</evidence>
<feature type="transmembrane region" description="Helical" evidence="6">
    <location>
        <begin position="134"/>
        <end position="162"/>
    </location>
</feature>
<protein>
    <submittedName>
        <fullName evidence="7">Uncharacterized membrane protein YbhN, UPF0104 family</fullName>
    </submittedName>
</protein>
<name>A0A1H2QYW7_THIRO</name>
<dbReference type="Proteomes" id="UP000198816">
    <property type="component" value="Unassembled WGS sequence"/>
</dbReference>
<keyword evidence="2" id="KW-1003">Cell membrane</keyword>
<feature type="transmembrane region" description="Helical" evidence="6">
    <location>
        <begin position="31"/>
        <end position="49"/>
    </location>
</feature>
<keyword evidence="5 6" id="KW-0472">Membrane</keyword>
<feature type="transmembrane region" description="Helical" evidence="6">
    <location>
        <begin position="297"/>
        <end position="323"/>
    </location>
</feature>
<sequence>MKLDPDKESGSKGVRETGEGGALRIGRARDWVIGAALLAALVMAVEWTVGWGPLLVPWRTLSPLLLLALFGLTALSYVLRAVRVYDYFGSRFRGCFPTVLRLSMLHNTANNLLPMRAGEMVFPWLMRRYFGHGFLDAAAALLWIRILDLHFLALIGILILYLRDPSPIWWWAALVWLGGLLLFLPLRGLVSDSRGQSGSALAAKLIRLVRRVLGAAPAQPGIIARVYLWTALTWTLKFTAFAVLLEHFLPVEFWRLLTGVMGSELSSVLPFHGIAGSGSYELAVVAALAPLGVDPSLALAGAVNLHLFLLGSTLVLGGLALLLPKTSVRAGADPPRGSRLGRS</sequence>
<accession>A0A1H2QYW7</accession>
<evidence type="ECO:0000256" key="2">
    <source>
        <dbReference type="ARBA" id="ARBA00022475"/>
    </source>
</evidence>